<evidence type="ECO:0000256" key="5">
    <source>
        <dbReference type="ARBA" id="ARBA00023002"/>
    </source>
</evidence>
<dbReference type="EC" id="1.7.99.1" evidence="8"/>
<dbReference type="InterPro" id="IPR004137">
    <property type="entry name" value="HCP/CODH"/>
</dbReference>
<evidence type="ECO:0000256" key="3">
    <source>
        <dbReference type="ARBA" id="ARBA00022714"/>
    </source>
</evidence>
<sequence>MKRDLALVKQNQRSVKAFCKTRRVCAGEREIKNTGKGSAQGPSRRLGIGSGGPRLQGDDPRHRRDPLGDSTGVLDSADILDSVIKIGRKITFMFCFQCQETTGNIGCTVIGACGKSIETENLQDHLIVVLKGIAIYGDKLRELGIPDRDNDEFIVHALFSTITNTNWDNAYFATTIQEGLRRRDRIGSKFLHAYKEKHGHDFHGILPELATWTADDLARATEKNRNVSVLATENEDINALRELLTFGLKGIASYADHAAMLGFEKEAIFDFIIEALASTTKELTFDEMVSLVMAAGETAVATMALLDEANTATFGNPEITEVNMGVGKNPGILISGHDLDDMGELLKQTEGTGIDVYTHGEMLPAHYYPGFKKYDHLVGNYGGSWWHQNKEFESFNGPILLTSNCLVPLKRNDTYLDRLFTTNAVGYEGARHIADPPAGSAKDFSPLIARARTCPPPIEIETGTIVGGFAHNQVIALADKVVEAVKSGAIRRFVVMAGCDGRHSARGYYTEVAQNLPKDTVILTAGCAKFRYNKLDLGDIGGIPRVLDAGQCNDSYSLAMIARKLEETLGVKDINELPISYDIAWYEQKAVAVLLALLSLGVKDIRLGPTLPAFLSPNVTRLLMEKFRIKPIGTVQDDIDAMMKGE</sequence>
<feature type="binding site" evidence="8">
    <location>
        <position position="337"/>
    </location>
    <ligand>
        <name>hybrid [4Fe-2O-2S] cluster</name>
        <dbReference type="ChEBI" id="CHEBI:60519"/>
    </ligand>
</feature>
<evidence type="ECO:0000313" key="10">
    <source>
        <dbReference type="EMBL" id="VFJ92379.1"/>
    </source>
</evidence>
<dbReference type="Gene3D" id="3.40.50.2030">
    <property type="match status" value="2"/>
</dbReference>
<feature type="modified residue" description="Cysteine persulfide" evidence="8">
    <location>
        <position position="499"/>
    </location>
</feature>
<feature type="binding site" evidence="8">
    <location>
        <position position="361"/>
    </location>
    <ligand>
        <name>hybrid [4Fe-2O-2S] cluster</name>
        <dbReference type="ChEBI" id="CHEBI:60519"/>
    </ligand>
</feature>
<evidence type="ECO:0000256" key="9">
    <source>
        <dbReference type="SAM" id="MobiDB-lite"/>
    </source>
</evidence>
<dbReference type="Pfam" id="PF03063">
    <property type="entry name" value="Prismane"/>
    <property type="match status" value="1"/>
</dbReference>
<feature type="region of interest" description="Disordered" evidence="9">
    <location>
        <begin position="30"/>
        <end position="70"/>
    </location>
</feature>
<feature type="binding site" evidence="8">
    <location>
        <position position="98"/>
    </location>
    <ligand>
        <name>[2Fe-2S] cluster</name>
        <dbReference type="ChEBI" id="CHEBI:190135"/>
    </ligand>
</feature>
<dbReference type="PANTHER" id="PTHR30109">
    <property type="entry name" value="HYDROXYLAMINE REDUCTASE"/>
    <property type="match status" value="1"/>
</dbReference>
<feature type="binding site" evidence="8">
    <location>
        <position position="552"/>
    </location>
    <ligand>
        <name>hybrid [4Fe-2O-2S] cluster</name>
        <dbReference type="ChEBI" id="CHEBI:60519"/>
    </ligand>
</feature>
<dbReference type="SUPFAM" id="SSF56821">
    <property type="entry name" value="Prismane protein-like"/>
    <property type="match status" value="1"/>
</dbReference>
<dbReference type="GO" id="GO:0046872">
    <property type="term" value="F:metal ion binding"/>
    <property type="evidence" value="ECO:0007669"/>
    <property type="project" value="UniProtKB-KW"/>
</dbReference>
<dbReference type="HAMAP" id="MF_00069">
    <property type="entry name" value="Hydroxylam_reduct"/>
    <property type="match status" value="1"/>
</dbReference>
<dbReference type="GO" id="GO:0051537">
    <property type="term" value="F:2 iron, 2 sulfur cluster binding"/>
    <property type="evidence" value="ECO:0007669"/>
    <property type="project" value="UniProtKB-KW"/>
</dbReference>
<dbReference type="CDD" id="cd01914">
    <property type="entry name" value="HCP"/>
    <property type="match status" value="1"/>
</dbReference>
<feature type="binding site" evidence="8">
    <location>
        <position position="589"/>
    </location>
    <ligand>
        <name>hybrid [4Fe-2O-2S] cluster</name>
        <dbReference type="ChEBI" id="CHEBI:60519"/>
    </ligand>
</feature>
<keyword evidence="3 8" id="KW-0001">2Fe-2S</keyword>
<dbReference type="EMBL" id="CAADFF010000034">
    <property type="protein sequence ID" value="VFJ92379.1"/>
    <property type="molecule type" value="Genomic_DNA"/>
</dbReference>
<keyword evidence="7 8" id="KW-0411">Iron-sulfur</keyword>
<dbReference type="InterPro" id="IPR011254">
    <property type="entry name" value="Prismane-like_sf"/>
</dbReference>
<dbReference type="GO" id="GO:0050418">
    <property type="term" value="F:hydroxylamine reductase activity"/>
    <property type="evidence" value="ECO:0007669"/>
    <property type="project" value="UniProtKB-UniRule"/>
</dbReference>
<gene>
    <name evidence="8" type="primary">hcp</name>
    <name evidence="10" type="ORF">BECKLFY1418B_GA0070995_103421</name>
</gene>
<comment type="subcellular location">
    <subcellularLocation>
        <location evidence="1 8">Cytoplasm</location>
    </subcellularLocation>
</comment>
<dbReference type="NCBIfam" id="NF003658">
    <property type="entry name" value="PRK05290.1"/>
    <property type="match status" value="1"/>
</dbReference>
<dbReference type="FunFam" id="3.40.50.2030:FF:000002">
    <property type="entry name" value="Hydroxylamine reductase"/>
    <property type="match status" value="1"/>
</dbReference>
<keyword evidence="4 8" id="KW-0479">Metal-binding</keyword>
<feature type="binding site" evidence="8">
    <location>
        <position position="527"/>
    </location>
    <ligand>
        <name>hybrid [4Fe-2O-2S] cluster</name>
        <dbReference type="ChEBI" id="CHEBI:60519"/>
    </ligand>
</feature>
<keyword evidence="2 8" id="KW-0963">Cytoplasm</keyword>
<evidence type="ECO:0000256" key="4">
    <source>
        <dbReference type="ARBA" id="ARBA00022723"/>
    </source>
</evidence>
<proteinExistence type="inferred from homology"/>
<comment type="cofactor">
    <cofactor evidence="8">
        <name>hybrid [4Fe-2O-2S] cluster</name>
        <dbReference type="ChEBI" id="CHEBI:60519"/>
    </cofactor>
    <text evidence="8">Binds 1 hybrid [4Fe-2O-2S] cluster.</text>
</comment>
<feature type="binding site" evidence="8">
    <location>
        <position position="107"/>
    </location>
    <ligand>
        <name>[2Fe-2S] cluster</name>
        <dbReference type="ChEBI" id="CHEBI:190135"/>
    </ligand>
</feature>
<evidence type="ECO:0000256" key="8">
    <source>
        <dbReference type="HAMAP-Rule" id="MF_00069"/>
    </source>
</evidence>
<feature type="binding site" evidence="8">
    <location>
        <position position="95"/>
    </location>
    <ligand>
        <name>[2Fe-2S] cluster</name>
        <dbReference type="ChEBI" id="CHEBI:190135"/>
    </ligand>
</feature>
<dbReference type="AlphaFoldDB" id="A0A450UIL4"/>
<dbReference type="FunFam" id="3.40.50.2030:FF:000001">
    <property type="entry name" value="Hydroxylamine reductase"/>
    <property type="match status" value="1"/>
</dbReference>
<dbReference type="GO" id="GO:0005737">
    <property type="term" value="C:cytoplasm"/>
    <property type="evidence" value="ECO:0007669"/>
    <property type="project" value="UniProtKB-SubCell"/>
</dbReference>
<dbReference type="InterPro" id="IPR010048">
    <property type="entry name" value="Hydroxylam_reduct"/>
</dbReference>
<dbReference type="GO" id="GO:0004601">
    <property type="term" value="F:peroxidase activity"/>
    <property type="evidence" value="ECO:0007669"/>
    <property type="project" value="TreeGrafter"/>
</dbReference>
<dbReference type="PANTHER" id="PTHR30109:SF0">
    <property type="entry name" value="HYDROXYLAMINE REDUCTASE"/>
    <property type="match status" value="1"/>
</dbReference>
<comment type="similarity">
    <text evidence="8">Belongs to the HCP family.</text>
</comment>
<feature type="binding site" description="via persulfide group" evidence="8">
    <location>
        <position position="499"/>
    </location>
    <ligand>
        <name>hybrid [4Fe-2O-2S] cluster</name>
        <dbReference type="ChEBI" id="CHEBI:60519"/>
    </ligand>
</feature>
<evidence type="ECO:0000256" key="7">
    <source>
        <dbReference type="ARBA" id="ARBA00023014"/>
    </source>
</evidence>
<organism evidence="10">
    <name type="scientific">Candidatus Kentrum sp. LFY</name>
    <dbReference type="NCBI Taxonomy" id="2126342"/>
    <lineage>
        <taxon>Bacteria</taxon>
        <taxon>Pseudomonadati</taxon>
        <taxon>Pseudomonadota</taxon>
        <taxon>Gammaproteobacteria</taxon>
        <taxon>Candidatus Kentrum</taxon>
    </lineage>
</organism>
<evidence type="ECO:0000256" key="1">
    <source>
        <dbReference type="ARBA" id="ARBA00004496"/>
    </source>
</evidence>
<accession>A0A450UIL4</accession>
<protein>
    <recommendedName>
        <fullName evidence="8">Hydroxylamine reductase</fullName>
        <ecNumber evidence="8">1.7.99.1</ecNumber>
    </recommendedName>
    <alternativeName>
        <fullName evidence="8">Hybrid-cluster protein</fullName>
        <shortName evidence="8">HCP</shortName>
    </alternativeName>
    <alternativeName>
        <fullName evidence="8">Prismane protein</fullName>
    </alternativeName>
</protein>
<dbReference type="GO" id="GO:0042542">
    <property type="term" value="P:response to hydrogen peroxide"/>
    <property type="evidence" value="ECO:0007669"/>
    <property type="project" value="TreeGrafter"/>
</dbReference>
<comment type="catalytic activity">
    <reaction evidence="8">
        <text>A + NH4(+) + H2O = hydroxylamine + AH2 + H(+)</text>
        <dbReference type="Rhea" id="RHEA:22052"/>
        <dbReference type="ChEBI" id="CHEBI:13193"/>
        <dbReference type="ChEBI" id="CHEBI:15377"/>
        <dbReference type="ChEBI" id="CHEBI:15378"/>
        <dbReference type="ChEBI" id="CHEBI:15429"/>
        <dbReference type="ChEBI" id="CHEBI:17499"/>
        <dbReference type="ChEBI" id="CHEBI:28938"/>
        <dbReference type="EC" id="1.7.99.1"/>
    </reaction>
</comment>
<feature type="compositionally biased region" description="Basic and acidic residues" evidence="9">
    <location>
        <begin position="56"/>
        <end position="67"/>
    </location>
</feature>
<dbReference type="InterPro" id="IPR016100">
    <property type="entry name" value="Prismane_a-bundle"/>
</dbReference>
<feature type="binding site" evidence="8">
    <location>
        <position position="113"/>
    </location>
    <ligand>
        <name>[2Fe-2S] cluster</name>
        <dbReference type="ChEBI" id="CHEBI:190135"/>
    </ligand>
</feature>
<comment type="cofactor">
    <cofactor evidence="8">
        <name>[2Fe-2S] cluster</name>
        <dbReference type="ChEBI" id="CHEBI:190135"/>
    </cofactor>
    <text evidence="8">Binds 1 [2Fe-2S] cluster.</text>
</comment>
<keyword evidence="5 8" id="KW-0560">Oxidoreductase</keyword>
<dbReference type="Gene3D" id="1.20.1270.20">
    <property type="match status" value="2"/>
</dbReference>
<feature type="binding site" evidence="8">
    <location>
        <position position="405"/>
    </location>
    <ligand>
        <name>hybrid [4Fe-2O-2S] cluster</name>
        <dbReference type="ChEBI" id="CHEBI:60519"/>
    </ligand>
</feature>
<name>A0A450UIL4_9GAMM</name>
<reference evidence="10" key="1">
    <citation type="submission" date="2019-02" db="EMBL/GenBank/DDBJ databases">
        <authorList>
            <person name="Gruber-Vodicka R. H."/>
            <person name="Seah K. B. B."/>
        </authorList>
    </citation>
    <scope>NUCLEOTIDE SEQUENCE</scope>
    <source>
        <strain evidence="10">BECK_M7</strain>
    </source>
</reference>
<evidence type="ECO:0000256" key="2">
    <source>
        <dbReference type="ARBA" id="ARBA00022490"/>
    </source>
</evidence>
<dbReference type="InterPro" id="IPR016099">
    <property type="entry name" value="Prismane-like_a/b-sand"/>
</dbReference>
<keyword evidence="6 8" id="KW-0408">Iron</keyword>
<dbReference type="NCBIfam" id="TIGR01703">
    <property type="entry name" value="hybrid_clust"/>
    <property type="match status" value="1"/>
</dbReference>
<evidence type="ECO:0000256" key="6">
    <source>
        <dbReference type="ARBA" id="ARBA00023004"/>
    </source>
</evidence>
<comment type="function">
    <text evidence="8">Catalyzes the reduction of hydroxylamine to form NH(3) and H(2)O.</text>
</comment>
<feature type="binding site" evidence="8">
    <location>
        <position position="587"/>
    </location>
    <ligand>
        <name>hybrid [4Fe-2O-2S] cluster</name>
        <dbReference type="ChEBI" id="CHEBI:60519"/>
    </ligand>
</feature>